<evidence type="ECO:0000256" key="1">
    <source>
        <dbReference type="ARBA" id="ARBA00022723"/>
    </source>
</evidence>
<comment type="caution">
    <text evidence="6">The sequence shown here is derived from an EMBL/GenBank/DDBJ whole genome shotgun (WGS) entry which is preliminary data.</text>
</comment>
<feature type="domain" description="FLYWCH-type" evidence="4">
    <location>
        <begin position="5"/>
        <end position="54"/>
    </location>
</feature>
<feature type="domain" description="MULE transposase" evidence="5">
    <location>
        <begin position="187"/>
        <end position="283"/>
    </location>
</feature>
<dbReference type="PANTHER" id="PTHR47160:SF8">
    <property type="entry name" value="MULE TRANSPOSASE DOMAIN-CONTAINING PROTEIN"/>
    <property type="match status" value="1"/>
</dbReference>
<evidence type="ECO:0008006" key="8">
    <source>
        <dbReference type="Google" id="ProtNLM"/>
    </source>
</evidence>
<dbReference type="Gene3D" id="2.20.25.240">
    <property type="match status" value="1"/>
</dbReference>
<evidence type="ECO:0000313" key="6">
    <source>
        <dbReference type="EMBL" id="CAG2235080.1"/>
    </source>
</evidence>
<dbReference type="Pfam" id="PF04500">
    <property type="entry name" value="FLYWCH"/>
    <property type="match status" value="1"/>
</dbReference>
<protein>
    <recommendedName>
        <fullName evidence="8">MULE transposase domain-containing protein</fullName>
    </recommendedName>
</protein>
<dbReference type="InterPro" id="IPR018289">
    <property type="entry name" value="MULE_transposase_dom"/>
</dbReference>
<organism evidence="6 7">
    <name type="scientific">Mytilus edulis</name>
    <name type="common">Blue mussel</name>
    <dbReference type="NCBI Taxonomy" id="6550"/>
    <lineage>
        <taxon>Eukaryota</taxon>
        <taxon>Metazoa</taxon>
        <taxon>Spiralia</taxon>
        <taxon>Lophotrochozoa</taxon>
        <taxon>Mollusca</taxon>
        <taxon>Bivalvia</taxon>
        <taxon>Autobranchia</taxon>
        <taxon>Pteriomorphia</taxon>
        <taxon>Mytilida</taxon>
        <taxon>Mytiloidea</taxon>
        <taxon>Mytilidae</taxon>
        <taxon>Mytilinae</taxon>
        <taxon>Mytilus</taxon>
    </lineage>
</organism>
<keyword evidence="3" id="KW-0862">Zinc</keyword>
<proteinExistence type="predicted"/>
<dbReference type="Pfam" id="PF10551">
    <property type="entry name" value="MULE"/>
    <property type="match status" value="1"/>
</dbReference>
<evidence type="ECO:0000259" key="5">
    <source>
        <dbReference type="Pfam" id="PF10551"/>
    </source>
</evidence>
<evidence type="ECO:0000256" key="3">
    <source>
        <dbReference type="ARBA" id="ARBA00022833"/>
    </source>
</evidence>
<keyword evidence="1" id="KW-0479">Metal-binding</keyword>
<sequence>MAYVVQGSRGGKILIHEGYRYQKNRIRLNAIHWRCWRNTCRAPLRTAVFDIQNAPNNIDVLYVSEHDHQEDQETIDSASIRQRMVNHVSANPEVSGRQAYDNVVQQVPRNERDSIPTYDCLRSSLDRTRRKHIPPIPATINDVAINGRWCLTKDGDQFLSKLDNGWGIAVFCTREALMCLGDCNDIYIDATFKSVPRPYMQFLTIHGFYRDRVIPFVYALMTDKHIGSYRQIMRHIKRRYRRLTNNDLSPQNIVSDFETGMITAAETEFPQARMCGCFFHFCRSIWRRLQKEGLRNAFNRRLALRRCVRKMMAIAYLPLAVVRQNFQLFRQDATTQRLCHNCPGLRELLTYFQRNYLNGQFSPVIWNVYQRNMDNRTNNHVESFNKRWNAVVGRRHPNLWYFLKKLKTEERRGALSVAAVRRGDRPPVRKRKYRLLQERIDRLTNSYRNGQRTLNQYWDAMVYTVAQFN</sequence>
<keyword evidence="2" id="KW-0863">Zinc-finger</keyword>
<dbReference type="OrthoDB" id="10017536at2759"/>
<dbReference type="Proteomes" id="UP000683360">
    <property type="component" value="Unassembled WGS sequence"/>
</dbReference>
<name>A0A8S3TMX8_MYTED</name>
<dbReference type="EMBL" id="CAJPWZ010002307">
    <property type="protein sequence ID" value="CAG2235080.1"/>
    <property type="molecule type" value="Genomic_DNA"/>
</dbReference>
<gene>
    <name evidence="6" type="ORF">MEDL_47663</name>
</gene>
<evidence type="ECO:0000256" key="2">
    <source>
        <dbReference type="ARBA" id="ARBA00022771"/>
    </source>
</evidence>
<accession>A0A8S3TMX8</accession>
<reference evidence="6" key="1">
    <citation type="submission" date="2021-03" db="EMBL/GenBank/DDBJ databases">
        <authorList>
            <person name="Bekaert M."/>
        </authorList>
    </citation>
    <scope>NUCLEOTIDE SEQUENCE</scope>
</reference>
<keyword evidence="7" id="KW-1185">Reference proteome</keyword>
<evidence type="ECO:0000313" key="7">
    <source>
        <dbReference type="Proteomes" id="UP000683360"/>
    </source>
</evidence>
<dbReference type="GO" id="GO:0008270">
    <property type="term" value="F:zinc ion binding"/>
    <property type="evidence" value="ECO:0007669"/>
    <property type="project" value="UniProtKB-KW"/>
</dbReference>
<dbReference type="InterPro" id="IPR007588">
    <property type="entry name" value="Znf_FLYWCH"/>
</dbReference>
<evidence type="ECO:0000259" key="4">
    <source>
        <dbReference type="Pfam" id="PF04500"/>
    </source>
</evidence>
<dbReference type="AlphaFoldDB" id="A0A8S3TMX8"/>
<dbReference type="PANTHER" id="PTHR47160">
    <property type="entry name" value="PUTATIVE-RELATED"/>
    <property type="match status" value="1"/>
</dbReference>